<dbReference type="SUPFAM" id="SSF49584">
    <property type="entry name" value="Periplasmic chaperone C-domain"/>
    <property type="match status" value="1"/>
</dbReference>
<dbReference type="NCBIfam" id="NF007392">
    <property type="entry name" value="PRK09918.1"/>
    <property type="match status" value="1"/>
</dbReference>
<dbReference type="PRINTS" id="PR00969">
    <property type="entry name" value="CHAPERONPILI"/>
</dbReference>
<comment type="similarity">
    <text evidence="2">Belongs to the periplasmic pilus chaperone family.</text>
</comment>
<comment type="caution">
    <text evidence="8">The sequence shown here is derived from an EMBL/GenBank/DDBJ whole genome shotgun (WGS) entry which is preliminary data.</text>
</comment>
<evidence type="ECO:0000256" key="2">
    <source>
        <dbReference type="ARBA" id="ARBA00007399"/>
    </source>
</evidence>
<evidence type="ECO:0000256" key="6">
    <source>
        <dbReference type="SAM" id="SignalP"/>
    </source>
</evidence>
<comment type="subcellular location">
    <subcellularLocation>
        <location evidence="1">Periplasm</location>
    </subcellularLocation>
</comment>
<sequence>MLCTCKQYLKVLRGAVLLLMAFVFQSVHASGMTPDTTIVLVKVADGEGSINITNTHPSAALLYTSLANITEDKETLLVVTPPIMRVEPGQKQLVRFIVQARTPITTQRLKRVTFDGIPQKNNDGKSTVTMNVRQNLPVIIHPEGLALKNDPWVLLKWTRTGNTLNVSNDSPYVVRLTKQLTLLPGKTAAELPNNYILAGQSLSVKLPDNTPASVESVQFTPASLYGFAVNAFSAPLN</sequence>
<keyword evidence="9" id="KW-1185">Reference proteome</keyword>
<keyword evidence="4" id="KW-0574">Periplasm</keyword>
<evidence type="ECO:0000259" key="7">
    <source>
        <dbReference type="Pfam" id="PF00345"/>
    </source>
</evidence>
<name>A0ABX3EBA7_9PSED</name>
<dbReference type="PANTHER" id="PTHR30251:SF3">
    <property type="entry name" value="FIMBRIAL CHAPARONE PROTEIN"/>
    <property type="match status" value="1"/>
</dbReference>
<dbReference type="InterPro" id="IPR036316">
    <property type="entry name" value="Pili_assmbl_chap_C_dom_sf"/>
</dbReference>
<evidence type="ECO:0000256" key="4">
    <source>
        <dbReference type="ARBA" id="ARBA00022764"/>
    </source>
</evidence>
<dbReference type="InterPro" id="IPR013783">
    <property type="entry name" value="Ig-like_fold"/>
</dbReference>
<proteinExistence type="inferred from homology"/>
<dbReference type="PANTHER" id="PTHR30251">
    <property type="entry name" value="PILUS ASSEMBLY CHAPERONE"/>
    <property type="match status" value="1"/>
</dbReference>
<dbReference type="InterPro" id="IPR050643">
    <property type="entry name" value="Periplasmic_pilus_chap"/>
</dbReference>
<dbReference type="EMBL" id="MPJC01000004">
    <property type="protein sequence ID" value="OKA22214.1"/>
    <property type="molecule type" value="Genomic_DNA"/>
</dbReference>
<evidence type="ECO:0000313" key="8">
    <source>
        <dbReference type="EMBL" id="OKA22214.1"/>
    </source>
</evidence>
<dbReference type="InterPro" id="IPR016147">
    <property type="entry name" value="Pili_assmbl_chaperone_N"/>
</dbReference>
<evidence type="ECO:0000256" key="1">
    <source>
        <dbReference type="ARBA" id="ARBA00004418"/>
    </source>
</evidence>
<keyword evidence="3 6" id="KW-0732">Signal</keyword>
<protein>
    <submittedName>
        <fullName evidence="8">Fimbrial chaperone protein</fullName>
    </submittedName>
</protein>
<dbReference type="Proteomes" id="UP000186677">
    <property type="component" value="Unassembled WGS sequence"/>
</dbReference>
<keyword evidence="5" id="KW-0143">Chaperone</keyword>
<dbReference type="InterPro" id="IPR008962">
    <property type="entry name" value="PapD-like_sf"/>
</dbReference>
<evidence type="ECO:0000256" key="3">
    <source>
        <dbReference type="ARBA" id="ARBA00022729"/>
    </source>
</evidence>
<dbReference type="Pfam" id="PF00345">
    <property type="entry name" value="PapD_N"/>
    <property type="match status" value="1"/>
</dbReference>
<dbReference type="SUPFAM" id="SSF49354">
    <property type="entry name" value="PapD-like"/>
    <property type="match status" value="1"/>
</dbReference>
<feature type="chain" id="PRO_5046050757" evidence="6">
    <location>
        <begin position="30"/>
        <end position="237"/>
    </location>
</feature>
<dbReference type="Gene3D" id="2.60.40.10">
    <property type="entry name" value="Immunoglobulins"/>
    <property type="match status" value="2"/>
</dbReference>
<reference evidence="8 9" key="1">
    <citation type="submission" date="2016-11" db="EMBL/GenBank/DDBJ databases">
        <title>Draft genome of Pseudomonas versuta A4R1.5.</title>
        <authorList>
            <person name="See-Too W.-S."/>
        </authorList>
    </citation>
    <scope>NUCLEOTIDE SEQUENCE [LARGE SCALE GENOMIC DNA]</scope>
    <source>
        <strain evidence="8 9">A4R1.5</strain>
    </source>
</reference>
<dbReference type="RefSeq" id="WP_073514898.1">
    <property type="nucleotide sequence ID" value="NZ_MPJC01000004.1"/>
</dbReference>
<dbReference type="InterPro" id="IPR001829">
    <property type="entry name" value="Pili_assmbl_chaperone_bac"/>
</dbReference>
<organism evidence="8 9">
    <name type="scientific">Pseudomonas versuta</name>
    <dbReference type="NCBI Taxonomy" id="1788301"/>
    <lineage>
        <taxon>Bacteria</taxon>
        <taxon>Pseudomonadati</taxon>
        <taxon>Pseudomonadota</taxon>
        <taxon>Gammaproteobacteria</taxon>
        <taxon>Pseudomonadales</taxon>
        <taxon>Pseudomonadaceae</taxon>
        <taxon>Pseudomonas</taxon>
    </lineage>
</organism>
<evidence type="ECO:0000256" key="5">
    <source>
        <dbReference type="ARBA" id="ARBA00023186"/>
    </source>
</evidence>
<feature type="signal peptide" evidence="6">
    <location>
        <begin position="1"/>
        <end position="29"/>
    </location>
</feature>
<accession>A0ABX3EBA7</accession>
<feature type="domain" description="Pili assembly chaperone N-terminal" evidence="7">
    <location>
        <begin position="31"/>
        <end position="145"/>
    </location>
</feature>
<gene>
    <name evidence="8" type="ORF">BOH73_07170</name>
</gene>
<evidence type="ECO:0000313" key="9">
    <source>
        <dbReference type="Proteomes" id="UP000186677"/>
    </source>
</evidence>